<evidence type="ECO:0000256" key="12">
    <source>
        <dbReference type="HAMAP-Rule" id="MF_01987"/>
    </source>
</evidence>
<comment type="caution">
    <text evidence="14">The sequence shown here is derived from an EMBL/GenBank/DDBJ whole genome shotgun (WGS) entry which is preliminary data.</text>
</comment>
<keyword evidence="11 12" id="KW-0119">Carbohydrate metabolism</keyword>
<dbReference type="PROSITE" id="PS00584">
    <property type="entry name" value="PFKB_KINASES_2"/>
    <property type="match status" value="1"/>
</dbReference>
<evidence type="ECO:0000256" key="3">
    <source>
        <dbReference type="ARBA" id="ARBA00016943"/>
    </source>
</evidence>
<dbReference type="Proteomes" id="UP001205890">
    <property type="component" value="Unassembled WGS sequence"/>
</dbReference>
<keyword evidence="9 12" id="KW-0460">Magnesium</keyword>
<comment type="similarity">
    <text evidence="12">Belongs to the carbohydrate kinase PfkB family. Ribokinase subfamily.</text>
</comment>
<dbReference type="Gene3D" id="3.40.1190.20">
    <property type="match status" value="1"/>
</dbReference>
<feature type="binding site" evidence="12">
    <location>
        <position position="240"/>
    </location>
    <ligand>
        <name>K(+)</name>
        <dbReference type="ChEBI" id="CHEBI:29103"/>
    </ligand>
</feature>
<feature type="binding site" evidence="12">
    <location>
        <begin position="214"/>
        <end position="219"/>
    </location>
    <ligand>
        <name>ATP</name>
        <dbReference type="ChEBI" id="CHEBI:30616"/>
    </ligand>
</feature>
<evidence type="ECO:0000256" key="2">
    <source>
        <dbReference type="ARBA" id="ARBA00012035"/>
    </source>
</evidence>
<dbReference type="CDD" id="cd01174">
    <property type="entry name" value="ribokinase"/>
    <property type="match status" value="1"/>
</dbReference>
<evidence type="ECO:0000256" key="10">
    <source>
        <dbReference type="ARBA" id="ARBA00022958"/>
    </source>
</evidence>
<feature type="binding site" evidence="12">
    <location>
        <position position="281"/>
    </location>
    <ligand>
        <name>K(+)</name>
        <dbReference type="ChEBI" id="CHEBI:29103"/>
    </ligand>
</feature>
<evidence type="ECO:0000256" key="11">
    <source>
        <dbReference type="ARBA" id="ARBA00023277"/>
    </source>
</evidence>
<feature type="binding site" evidence="12">
    <location>
        <position position="285"/>
    </location>
    <ligand>
        <name>K(+)</name>
        <dbReference type="ChEBI" id="CHEBI:29103"/>
    </ligand>
</feature>
<dbReference type="HAMAP" id="MF_01987">
    <property type="entry name" value="Ribokinase"/>
    <property type="match status" value="1"/>
</dbReference>
<dbReference type="InterPro" id="IPR002139">
    <property type="entry name" value="Ribo/fructo_kinase"/>
</dbReference>
<comment type="catalytic activity">
    <reaction evidence="12">
        <text>D-ribose + ATP = D-ribose 5-phosphate + ADP + H(+)</text>
        <dbReference type="Rhea" id="RHEA:13697"/>
        <dbReference type="ChEBI" id="CHEBI:15378"/>
        <dbReference type="ChEBI" id="CHEBI:30616"/>
        <dbReference type="ChEBI" id="CHEBI:47013"/>
        <dbReference type="ChEBI" id="CHEBI:78346"/>
        <dbReference type="ChEBI" id="CHEBI:456216"/>
        <dbReference type="EC" id="2.7.1.15"/>
    </reaction>
</comment>
<feature type="binding site" evidence="12">
    <location>
        <position position="179"/>
    </location>
    <ligand>
        <name>ATP</name>
        <dbReference type="ChEBI" id="CHEBI:30616"/>
    </ligand>
</feature>
<keyword evidence="6 12" id="KW-0547">Nucleotide-binding</keyword>
<keyword evidence="15" id="KW-1185">Reference proteome</keyword>
<evidence type="ECO:0000259" key="13">
    <source>
        <dbReference type="Pfam" id="PF00294"/>
    </source>
</evidence>
<comment type="function">
    <text evidence="12">Catalyzes the phosphorylation of ribose at O-5 in a reaction requiring ATP and magnesium. The resulting D-ribose-5-phosphate can then be used either for sythesis of nucleotides, histidine, and tryptophan, or as a component of the pentose phosphate pathway.</text>
</comment>
<feature type="binding site" evidence="12">
    <location>
        <position position="242"/>
    </location>
    <ligand>
        <name>K(+)</name>
        <dbReference type="ChEBI" id="CHEBI:29103"/>
    </ligand>
</feature>
<feature type="binding site" evidence="12">
    <location>
        <position position="246"/>
    </location>
    <ligand>
        <name>substrate</name>
    </ligand>
</feature>
<feature type="binding site" evidence="12">
    <location>
        <position position="135"/>
    </location>
    <ligand>
        <name>substrate</name>
    </ligand>
</feature>
<comment type="similarity">
    <text evidence="1">Belongs to the carbohydrate kinase pfkB family.</text>
</comment>
<evidence type="ECO:0000256" key="6">
    <source>
        <dbReference type="ARBA" id="ARBA00022741"/>
    </source>
</evidence>
<name>A0ABT1L9G5_9HYPH</name>
<reference evidence="14 15" key="1">
    <citation type="submission" date="2022-07" db="EMBL/GenBank/DDBJ databases">
        <authorList>
            <person name="Li W.-J."/>
            <person name="Deng Q.-Q."/>
        </authorList>
    </citation>
    <scope>NUCLEOTIDE SEQUENCE [LARGE SCALE GENOMIC DNA]</scope>
    <source>
        <strain evidence="14 15">SYSU M60028</strain>
    </source>
</reference>
<dbReference type="InterPro" id="IPR011611">
    <property type="entry name" value="PfkB_dom"/>
</dbReference>
<feature type="binding site" evidence="12">
    <location>
        <begin position="9"/>
        <end position="11"/>
    </location>
    <ligand>
        <name>substrate</name>
    </ligand>
</feature>
<comment type="subcellular location">
    <subcellularLocation>
        <location evidence="12">Cytoplasm</location>
    </subcellularLocation>
</comment>
<proteinExistence type="inferred from homology"/>
<feature type="active site" description="Proton acceptor" evidence="12">
    <location>
        <position position="246"/>
    </location>
</feature>
<comment type="caution">
    <text evidence="12">Lacks conserved residue(s) required for the propagation of feature annotation.</text>
</comment>
<evidence type="ECO:0000256" key="1">
    <source>
        <dbReference type="ARBA" id="ARBA00005380"/>
    </source>
</evidence>
<evidence type="ECO:0000313" key="14">
    <source>
        <dbReference type="EMBL" id="MCP8938131.1"/>
    </source>
</evidence>
<dbReference type="PRINTS" id="PR00990">
    <property type="entry name" value="RIBOKINASE"/>
</dbReference>
<dbReference type="InterPro" id="IPR029056">
    <property type="entry name" value="Ribokinase-like"/>
</dbReference>
<evidence type="ECO:0000256" key="4">
    <source>
        <dbReference type="ARBA" id="ARBA00022679"/>
    </source>
</evidence>
<dbReference type="Pfam" id="PF00294">
    <property type="entry name" value="PfkB"/>
    <property type="match status" value="1"/>
</dbReference>
<sequence length="301" mass="29871">MIVVFGSVNVDFVTRVARIPRPGETVLGPGYEVIPGGKGANQALAARRAGAEVALVGAVGRDPFADIALSLLAEDGVDLSRVARAAAPTGAAFISVDDAGENAIVVASGANAAVSAAQLDGLRLGARDTLLLQREVPEGEAAEAARRMREAGGRVILNAAPAGAIAPELLAALDILVVNEHEAAIVGAALGISGEPDAIAREIDARRGVATIVTLGAEGAIGWTGGVRRAAPSLPVTPVDTTAAGDTFCGAFAAGLDAGFGFTTALARAAAAGSLACTKAGAQPSIPRREAIDDAVAGFMA</sequence>
<keyword evidence="7 12" id="KW-0418">Kinase</keyword>
<dbReference type="SUPFAM" id="SSF53613">
    <property type="entry name" value="Ribokinase-like"/>
    <property type="match status" value="1"/>
</dbReference>
<keyword evidence="10 12" id="KW-0630">Potassium</keyword>
<evidence type="ECO:0000256" key="5">
    <source>
        <dbReference type="ARBA" id="ARBA00022723"/>
    </source>
</evidence>
<dbReference type="RefSeq" id="WP_254739719.1">
    <property type="nucleotide sequence ID" value="NZ_JANCLU010000004.1"/>
</dbReference>
<evidence type="ECO:0000313" key="15">
    <source>
        <dbReference type="Proteomes" id="UP001205890"/>
    </source>
</evidence>
<dbReference type="PANTHER" id="PTHR10584:SF166">
    <property type="entry name" value="RIBOKINASE"/>
    <property type="match status" value="1"/>
</dbReference>
<evidence type="ECO:0000256" key="9">
    <source>
        <dbReference type="ARBA" id="ARBA00022842"/>
    </source>
</evidence>
<keyword evidence="12" id="KW-0963">Cytoplasm</keyword>
<dbReference type="EMBL" id="JANCLU010000004">
    <property type="protein sequence ID" value="MCP8938131.1"/>
    <property type="molecule type" value="Genomic_DNA"/>
</dbReference>
<protein>
    <recommendedName>
        <fullName evidence="3 12">Ribokinase</fullName>
        <shortName evidence="12">RK</shortName>
        <ecNumber evidence="2 12">2.7.1.15</ecNumber>
    </recommendedName>
</protein>
<comment type="pathway">
    <text evidence="12">Carbohydrate metabolism; D-ribose degradation; D-ribose 5-phosphate from beta-D-ribopyranose: step 2/2.</text>
</comment>
<accession>A0ABT1L9G5</accession>
<feature type="binding site" evidence="12">
    <location>
        <begin position="37"/>
        <end position="41"/>
    </location>
    <ligand>
        <name>substrate</name>
    </ligand>
</feature>
<feature type="binding site" evidence="12">
    <location>
        <position position="279"/>
    </location>
    <ligand>
        <name>K(+)</name>
        <dbReference type="ChEBI" id="CHEBI:29103"/>
    </ligand>
</feature>
<keyword evidence="5 12" id="KW-0479">Metal-binding</keyword>
<evidence type="ECO:0000256" key="8">
    <source>
        <dbReference type="ARBA" id="ARBA00022840"/>
    </source>
</evidence>
<dbReference type="InterPro" id="IPR011877">
    <property type="entry name" value="Ribokinase"/>
</dbReference>
<keyword evidence="4 12" id="KW-0808">Transferase</keyword>
<feature type="binding site" evidence="12">
    <location>
        <begin position="245"/>
        <end position="246"/>
    </location>
    <ligand>
        <name>ATP</name>
        <dbReference type="ChEBI" id="CHEBI:30616"/>
    </ligand>
</feature>
<comment type="subunit">
    <text evidence="12">Homodimer.</text>
</comment>
<comment type="cofactor">
    <cofactor evidence="12">
        <name>Mg(2+)</name>
        <dbReference type="ChEBI" id="CHEBI:18420"/>
    </cofactor>
    <text evidence="12">Requires a divalent cation, most likely magnesium in vivo, as an electrophilic catalyst to aid phosphoryl group transfer. It is the chelate of the metal and the nucleotide that is the actual substrate.</text>
</comment>
<dbReference type="InterPro" id="IPR002173">
    <property type="entry name" value="Carboh/pur_kinase_PfkB_CS"/>
</dbReference>
<dbReference type="EC" id="2.7.1.15" evidence="2 12"/>
<evidence type="ECO:0000256" key="7">
    <source>
        <dbReference type="ARBA" id="ARBA00022777"/>
    </source>
</evidence>
<gene>
    <name evidence="12" type="primary">rbsK</name>
    <name evidence="14" type="ORF">NK718_06355</name>
</gene>
<feature type="domain" description="Carbohydrate kinase PfkB" evidence="13">
    <location>
        <begin position="2"/>
        <end position="287"/>
    </location>
</feature>
<feature type="binding site" evidence="12">
    <location>
        <position position="276"/>
    </location>
    <ligand>
        <name>K(+)</name>
        <dbReference type="ChEBI" id="CHEBI:29103"/>
    </ligand>
</feature>
<organism evidence="14 15">
    <name type="scientific">Alsobacter ponti</name>
    <dbReference type="NCBI Taxonomy" id="2962936"/>
    <lineage>
        <taxon>Bacteria</taxon>
        <taxon>Pseudomonadati</taxon>
        <taxon>Pseudomonadota</taxon>
        <taxon>Alphaproteobacteria</taxon>
        <taxon>Hyphomicrobiales</taxon>
        <taxon>Alsobacteraceae</taxon>
        <taxon>Alsobacter</taxon>
    </lineage>
</organism>
<comment type="activity regulation">
    <text evidence="12">Activated by a monovalent cation that binds near, but not in, the active site. The most likely occupant of the site in vivo is potassium. Ion binding induces a conformational change that may alter substrate affinity.</text>
</comment>
<dbReference type="PANTHER" id="PTHR10584">
    <property type="entry name" value="SUGAR KINASE"/>
    <property type="match status" value="1"/>
</dbReference>
<keyword evidence="8 12" id="KW-0067">ATP-binding</keyword>